<comment type="function">
    <text evidence="9">Part of the Sec protein translocase complex. Interacts with the SecYEG preprotein conducting channel. SecDF uses the proton motive force (PMF) to complete protein translocation after the ATP-dependent function of SecA.</text>
</comment>
<dbReference type="InterPro" id="IPR022813">
    <property type="entry name" value="SecD/SecF_arch_bac"/>
</dbReference>
<feature type="transmembrane region" description="Helical" evidence="9">
    <location>
        <begin position="138"/>
        <end position="155"/>
    </location>
</feature>
<evidence type="ECO:0000256" key="5">
    <source>
        <dbReference type="ARBA" id="ARBA00022927"/>
    </source>
</evidence>
<keyword evidence="3 9" id="KW-1003">Cell membrane</keyword>
<evidence type="ECO:0000256" key="9">
    <source>
        <dbReference type="HAMAP-Rule" id="MF_01464"/>
    </source>
</evidence>
<keyword evidence="5 9" id="KW-0653">Protein transport</keyword>
<dbReference type="InterPro" id="IPR022645">
    <property type="entry name" value="SecD/SecF_bac"/>
</dbReference>
<gene>
    <name evidence="9" type="primary">secF</name>
    <name evidence="11" type="ordered locus">Q7C_2364</name>
</gene>
<reference evidence="11 12" key="1">
    <citation type="journal article" date="2012" name="J. Bacteriol.">
        <title>Complete genome sequences of Methylophaga sp. strain JAM1 and Methylophaga sp. strain JAM7.</title>
        <authorList>
            <person name="Villeneuve C."/>
            <person name="Martineau C."/>
            <person name="Mauffrey F."/>
            <person name="Villemur R."/>
        </authorList>
    </citation>
    <scope>NUCLEOTIDE SEQUENCE [LARGE SCALE GENOMIC DNA]</scope>
    <source>
        <strain evidence="11 12">JAM7</strain>
    </source>
</reference>
<comment type="subcellular location">
    <subcellularLocation>
        <location evidence="9">Cell inner membrane</location>
        <topology evidence="9">Multi-pass membrane protein</topology>
    </subcellularLocation>
    <subcellularLocation>
        <location evidence="1">Cell membrane</location>
        <topology evidence="1">Multi-pass membrane protein</topology>
    </subcellularLocation>
</comment>
<dbReference type="Pfam" id="PF07549">
    <property type="entry name" value="Sec_GG"/>
    <property type="match status" value="1"/>
</dbReference>
<dbReference type="NCBIfam" id="TIGR00966">
    <property type="entry name" value="transloc_SecF"/>
    <property type="match status" value="1"/>
</dbReference>
<dbReference type="AlphaFoldDB" id="I1YKQ5"/>
<comment type="caution">
    <text evidence="9">Lacks conserved residue(s) required for the propagation of feature annotation.</text>
</comment>
<evidence type="ECO:0000256" key="7">
    <source>
        <dbReference type="ARBA" id="ARBA00023010"/>
    </source>
</evidence>
<evidence type="ECO:0000313" key="12">
    <source>
        <dbReference type="Proteomes" id="UP000009145"/>
    </source>
</evidence>
<dbReference type="PATRIC" id="fig|754477.3.peg.2331"/>
<feature type="transmembrane region" description="Helical" evidence="9">
    <location>
        <begin position="241"/>
        <end position="259"/>
    </location>
</feature>
<name>I1YKQ5_METFJ</name>
<dbReference type="InterPro" id="IPR022646">
    <property type="entry name" value="SecD/SecF_CS"/>
</dbReference>
<keyword evidence="2 9" id="KW-0813">Transport</keyword>
<dbReference type="InterPro" id="IPR005665">
    <property type="entry name" value="SecF_bac"/>
</dbReference>
<keyword evidence="12" id="KW-1185">Reference proteome</keyword>
<comment type="subunit">
    <text evidence="9">Forms a complex with SecD. Part of the essential Sec protein translocation apparatus which comprises SecA, SecYEG and auxiliary proteins SecDF-YajC and YidC.</text>
</comment>
<dbReference type="InterPro" id="IPR055344">
    <property type="entry name" value="SecD_SecF_C_bact"/>
</dbReference>
<dbReference type="InterPro" id="IPR048634">
    <property type="entry name" value="SecD_SecF_C"/>
</dbReference>
<dbReference type="STRING" id="754477.Q7C_2364"/>
<dbReference type="NCBIfam" id="TIGR00916">
    <property type="entry name" value="2A0604s01"/>
    <property type="match status" value="1"/>
</dbReference>
<feature type="transmembrane region" description="Helical" evidence="9">
    <location>
        <begin position="162"/>
        <end position="183"/>
    </location>
</feature>
<keyword evidence="7 9" id="KW-0811">Translocation</keyword>
<feature type="transmembrane region" description="Helical" evidence="9">
    <location>
        <begin position="189"/>
        <end position="210"/>
    </location>
</feature>
<keyword evidence="8 9" id="KW-0472">Membrane</keyword>
<accession>I1YKQ5</accession>
<dbReference type="OrthoDB" id="9774769at2"/>
<evidence type="ECO:0000256" key="8">
    <source>
        <dbReference type="ARBA" id="ARBA00023136"/>
    </source>
</evidence>
<organism evidence="11 12">
    <name type="scientific">Methylophaga frappieri (strain ATCC BAA-2434 / DSM 25690 / JAM7)</name>
    <dbReference type="NCBI Taxonomy" id="754477"/>
    <lineage>
        <taxon>Bacteria</taxon>
        <taxon>Pseudomonadati</taxon>
        <taxon>Pseudomonadota</taxon>
        <taxon>Gammaproteobacteria</taxon>
        <taxon>Thiotrichales</taxon>
        <taxon>Piscirickettsiaceae</taxon>
        <taxon>Methylophaga</taxon>
    </lineage>
</organism>
<dbReference type="RefSeq" id="WP_014704917.1">
    <property type="nucleotide sequence ID" value="NC_017856.1"/>
</dbReference>
<evidence type="ECO:0000256" key="6">
    <source>
        <dbReference type="ARBA" id="ARBA00022989"/>
    </source>
</evidence>
<dbReference type="HAMAP" id="MF_01464_B">
    <property type="entry name" value="SecF_B"/>
    <property type="match status" value="1"/>
</dbReference>
<keyword evidence="6 9" id="KW-1133">Transmembrane helix</keyword>
<dbReference type="GO" id="GO:0005886">
    <property type="term" value="C:plasma membrane"/>
    <property type="evidence" value="ECO:0007669"/>
    <property type="project" value="UniProtKB-SubCell"/>
</dbReference>
<feature type="domain" description="Protein export membrane protein SecD/SecF C-terminal" evidence="10">
    <location>
        <begin position="112"/>
        <end position="290"/>
    </location>
</feature>
<keyword evidence="9" id="KW-0997">Cell inner membrane</keyword>
<dbReference type="Proteomes" id="UP000009145">
    <property type="component" value="Chromosome"/>
</dbReference>
<dbReference type="GO" id="GO:0043952">
    <property type="term" value="P:protein transport by the Sec complex"/>
    <property type="evidence" value="ECO:0007669"/>
    <property type="project" value="UniProtKB-UniRule"/>
</dbReference>
<feature type="transmembrane region" description="Helical" evidence="9">
    <location>
        <begin position="265"/>
        <end position="293"/>
    </location>
</feature>
<dbReference type="PRINTS" id="PR01755">
    <property type="entry name" value="SECFTRNLCASE"/>
</dbReference>
<evidence type="ECO:0000256" key="2">
    <source>
        <dbReference type="ARBA" id="ARBA00022448"/>
    </source>
</evidence>
<dbReference type="GO" id="GO:0006605">
    <property type="term" value="P:protein targeting"/>
    <property type="evidence" value="ECO:0007669"/>
    <property type="project" value="UniProtKB-UniRule"/>
</dbReference>
<dbReference type="GO" id="GO:0065002">
    <property type="term" value="P:intracellular protein transmembrane transport"/>
    <property type="evidence" value="ECO:0007669"/>
    <property type="project" value="UniProtKB-UniRule"/>
</dbReference>
<dbReference type="EMBL" id="CP003380">
    <property type="protein sequence ID" value="AFJ03498.1"/>
    <property type="molecule type" value="Genomic_DNA"/>
</dbReference>
<evidence type="ECO:0000256" key="1">
    <source>
        <dbReference type="ARBA" id="ARBA00004651"/>
    </source>
</evidence>
<evidence type="ECO:0000256" key="4">
    <source>
        <dbReference type="ARBA" id="ARBA00022692"/>
    </source>
</evidence>
<proteinExistence type="inferred from homology"/>
<dbReference type="KEGG" id="mec:Q7C_2364"/>
<dbReference type="HOGENOM" id="CLU_050012_1_0_6"/>
<evidence type="ECO:0000313" key="11">
    <source>
        <dbReference type="EMBL" id="AFJ03498.1"/>
    </source>
</evidence>
<comment type="similarity">
    <text evidence="9">Belongs to the SecD/SecF family. SecF subfamily.</text>
</comment>
<dbReference type="PANTHER" id="PTHR30081:SF8">
    <property type="entry name" value="PROTEIN TRANSLOCASE SUBUNIT SECF"/>
    <property type="match status" value="1"/>
</dbReference>
<protein>
    <recommendedName>
        <fullName evidence="9">Protein-export membrane protein SecF</fullName>
    </recommendedName>
</protein>
<dbReference type="SUPFAM" id="SSF82866">
    <property type="entry name" value="Multidrug efflux transporter AcrB transmembrane domain"/>
    <property type="match status" value="1"/>
</dbReference>
<dbReference type="Gene3D" id="1.20.1640.10">
    <property type="entry name" value="Multidrug efflux transporter AcrB transmembrane domain"/>
    <property type="match status" value="1"/>
</dbReference>
<sequence length="316" mass="34403" precursor="true">MHVLSKETNINFIGIRKYALILSALLLLVSVYAIVTKGLNFGIDFTGGTMIEIAYPEQADLNQIRTTLSEAGYDDAVVQNFGSLQDVLIRLPVIADQNMADLSNEVVAVLSANDNQQIQVNRVEFVGPQVGEELTEDGGLAMIYALFGILIYVAFRFEYRFAISSVFALVHDVVLTVGFFALFELQFDLTILAAILAVIGYSLNDTIVVFDRIRENFLKLRNAEPPEVINVSVNGTLGRTIMTSMTTLLVVISLFIFGGEVIHGFAMALLVGIVIGTYSSIYIAGSSILLLGVSKYDLLPPEKENDDAVGSDGSQV</sequence>
<evidence type="ECO:0000259" key="10">
    <source>
        <dbReference type="Pfam" id="PF02355"/>
    </source>
</evidence>
<dbReference type="Pfam" id="PF02355">
    <property type="entry name" value="SecD_SecF_C"/>
    <property type="match status" value="1"/>
</dbReference>
<dbReference type="GO" id="GO:0015450">
    <property type="term" value="F:protein-transporting ATPase activity"/>
    <property type="evidence" value="ECO:0007669"/>
    <property type="project" value="InterPro"/>
</dbReference>
<dbReference type="PANTHER" id="PTHR30081">
    <property type="entry name" value="PROTEIN-EXPORT MEMBRANE PROTEIN SEC"/>
    <property type="match status" value="1"/>
</dbReference>
<keyword evidence="4 9" id="KW-0812">Transmembrane</keyword>
<dbReference type="eggNOG" id="COG0341">
    <property type="taxonomic scope" value="Bacteria"/>
</dbReference>
<evidence type="ECO:0000256" key="3">
    <source>
        <dbReference type="ARBA" id="ARBA00022475"/>
    </source>
</evidence>